<comment type="caution">
    <text evidence="8">The sequence shown here is derived from an EMBL/GenBank/DDBJ whole genome shotgun (WGS) entry which is preliminary data.</text>
</comment>
<accession>A0ABQ5DNP5</accession>
<dbReference type="InterPro" id="IPR036397">
    <property type="entry name" value="RNaseH_sf"/>
</dbReference>
<evidence type="ECO:0000313" key="8">
    <source>
        <dbReference type="EMBL" id="GJT40624.1"/>
    </source>
</evidence>
<keyword evidence="9" id="KW-1185">Reference proteome</keyword>
<evidence type="ECO:0000256" key="1">
    <source>
        <dbReference type="ARBA" id="ARBA00022670"/>
    </source>
</evidence>
<name>A0ABQ5DNP5_9ASTR</name>
<dbReference type="SMART" id="SM00343">
    <property type="entry name" value="ZnF_C2HC"/>
    <property type="match status" value="1"/>
</dbReference>
<feature type="compositionally biased region" description="Polar residues" evidence="5">
    <location>
        <begin position="744"/>
        <end position="755"/>
    </location>
</feature>
<feature type="domain" description="CCHC-type" evidence="6">
    <location>
        <begin position="867"/>
        <end position="881"/>
    </location>
</feature>
<gene>
    <name evidence="8" type="ORF">Tco_0940489</name>
</gene>
<dbReference type="Gene3D" id="3.30.420.10">
    <property type="entry name" value="Ribonuclease H-like superfamily/Ribonuclease H"/>
    <property type="match status" value="1"/>
</dbReference>
<dbReference type="InterPro" id="IPR001584">
    <property type="entry name" value="Integrase_cat-core"/>
</dbReference>
<evidence type="ECO:0000256" key="2">
    <source>
        <dbReference type="ARBA" id="ARBA00022723"/>
    </source>
</evidence>
<protein>
    <submittedName>
        <fullName evidence="8">Ribonuclease H-like domain-containing protein</fullName>
    </submittedName>
</protein>
<feature type="domain" description="Integrase catalytic" evidence="7">
    <location>
        <begin position="206"/>
        <end position="396"/>
    </location>
</feature>
<dbReference type="PANTHER" id="PTHR42648">
    <property type="entry name" value="TRANSPOSASE, PUTATIVE-RELATED"/>
    <property type="match status" value="1"/>
</dbReference>
<dbReference type="InterPro" id="IPR039537">
    <property type="entry name" value="Retrotran_Ty1/copia-like"/>
</dbReference>
<feature type="region of interest" description="Disordered" evidence="5">
    <location>
        <begin position="22"/>
        <end position="42"/>
    </location>
</feature>
<evidence type="ECO:0000259" key="7">
    <source>
        <dbReference type="PROSITE" id="PS50994"/>
    </source>
</evidence>
<keyword evidence="4" id="KW-0863">Zinc-finger</keyword>
<feature type="region of interest" description="Disordered" evidence="5">
    <location>
        <begin position="452"/>
        <end position="505"/>
    </location>
</feature>
<dbReference type="InterPro" id="IPR025724">
    <property type="entry name" value="GAG-pre-integrase_dom"/>
</dbReference>
<dbReference type="PANTHER" id="PTHR42648:SF32">
    <property type="entry name" value="RIBONUCLEASE H-LIKE DOMAIN, GAG-PRE-INTEGRASE DOMAIN PROTEIN-RELATED"/>
    <property type="match status" value="1"/>
</dbReference>
<dbReference type="Pfam" id="PF13976">
    <property type="entry name" value="gag_pre-integrs"/>
    <property type="match status" value="1"/>
</dbReference>
<evidence type="ECO:0000313" key="9">
    <source>
        <dbReference type="Proteomes" id="UP001151760"/>
    </source>
</evidence>
<dbReference type="InterPro" id="IPR036875">
    <property type="entry name" value="Znf_CCHC_sf"/>
</dbReference>
<dbReference type="EMBL" id="BQNB010015491">
    <property type="protein sequence ID" value="GJT40624.1"/>
    <property type="molecule type" value="Genomic_DNA"/>
</dbReference>
<feature type="compositionally biased region" description="Low complexity" evidence="5">
    <location>
        <begin position="756"/>
        <end position="769"/>
    </location>
</feature>
<reference evidence="8" key="2">
    <citation type="submission" date="2022-01" db="EMBL/GenBank/DDBJ databases">
        <authorList>
            <person name="Yamashiro T."/>
            <person name="Shiraishi A."/>
            <person name="Satake H."/>
            <person name="Nakayama K."/>
        </authorList>
    </citation>
    <scope>NUCLEOTIDE SEQUENCE</scope>
</reference>
<dbReference type="PROSITE" id="PS50158">
    <property type="entry name" value="ZF_CCHC"/>
    <property type="match status" value="1"/>
</dbReference>
<evidence type="ECO:0000259" key="6">
    <source>
        <dbReference type="PROSITE" id="PS50158"/>
    </source>
</evidence>
<evidence type="ECO:0000256" key="3">
    <source>
        <dbReference type="ARBA" id="ARBA00022801"/>
    </source>
</evidence>
<feature type="compositionally biased region" description="Basic and acidic residues" evidence="5">
    <location>
        <begin position="466"/>
        <end position="488"/>
    </location>
</feature>
<organism evidence="8 9">
    <name type="scientific">Tanacetum coccineum</name>
    <dbReference type="NCBI Taxonomy" id="301880"/>
    <lineage>
        <taxon>Eukaryota</taxon>
        <taxon>Viridiplantae</taxon>
        <taxon>Streptophyta</taxon>
        <taxon>Embryophyta</taxon>
        <taxon>Tracheophyta</taxon>
        <taxon>Spermatophyta</taxon>
        <taxon>Magnoliopsida</taxon>
        <taxon>eudicotyledons</taxon>
        <taxon>Gunneridae</taxon>
        <taxon>Pentapetalae</taxon>
        <taxon>asterids</taxon>
        <taxon>campanulids</taxon>
        <taxon>Asterales</taxon>
        <taxon>Asteraceae</taxon>
        <taxon>Asteroideae</taxon>
        <taxon>Anthemideae</taxon>
        <taxon>Anthemidinae</taxon>
        <taxon>Tanacetum</taxon>
    </lineage>
</organism>
<dbReference type="PROSITE" id="PS50994">
    <property type="entry name" value="INTEGRASE"/>
    <property type="match status" value="1"/>
</dbReference>
<dbReference type="Pfam" id="PF07727">
    <property type="entry name" value="RVT_2"/>
    <property type="match status" value="1"/>
</dbReference>
<dbReference type="Gene3D" id="4.10.60.10">
    <property type="entry name" value="Zinc finger, CCHC-type"/>
    <property type="match status" value="1"/>
</dbReference>
<dbReference type="SUPFAM" id="SSF53098">
    <property type="entry name" value="Ribonuclease H-like"/>
    <property type="match status" value="1"/>
</dbReference>
<feature type="region of interest" description="Disordered" evidence="5">
    <location>
        <begin position="744"/>
        <end position="771"/>
    </location>
</feature>
<dbReference type="InterPro" id="IPR012337">
    <property type="entry name" value="RNaseH-like_sf"/>
</dbReference>
<dbReference type="InterPro" id="IPR013103">
    <property type="entry name" value="RVT_2"/>
</dbReference>
<keyword evidence="4" id="KW-0862">Zinc</keyword>
<dbReference type="SUPFAM" id="SSF57756">
    <property type="entry name" value="Retrovirus zinc finger-like domains"/>
    <property type="match status" value="1"/>
</dbReference>
<sequence>MGLFSPLKIDLSNSILEEFQQPEFEGYGPKPSKSVSEDTSNKVRGSLDAPLIEELMPKTVNNARPNSAVVNVVRANQVNAVKDSSCWGSGRPPNLIGHPQKENQGYVDSRCSRRMTRNMSYLSDFKEFDGGYVTFGGGAKGGKITSKGTLKTGKLDFEDVYFVKELQFNLFSVSQMCDKKNSVLFTNTGCFVLSPEFMLADESQVLLKVPRKNNMYSVDIKNIVPKESLTCLVAKATLDESMLWHRRLGHVKFKTINKLVKENLVRGLPSKHFENDQTCVACLKGKQHKASFDKKVKIIRCDNGTEFKNRVMSEFCEQKGIKREFSVARTPQQNGVAERRNRTLIEAARTMLADSKLPTTFWAEAVNTTCYVQNRFLEDKPIIAGDGPKWLFDIDVLTKSMNNVPVVAGTNSNDLVGTEESIGTSHSSKETGSSQDYILMPMLKDGLLFDSSLKNASDDEPQPSNDAKKKDDEGVNKESRFPDQEKSENSTQGVNTAGPSINTKPNMFSLGDNATIEATHADLFSDETEVDMRNITTTYQVPSTPNTRIHKDHSLDHVIGDVQSGVKTRRMTKTINKQGFISAVYDGKTYEDLHTCLFACFLSYEEPKKQVWTLVDLPYGKRAIGTKWVYRNNKDEKGIVIRNKARLVMQGYIQEEGIDYDEVFAPVSRIKSIRLFLAYASFKDFVVYQMDVKSAFLYEKALYGLHQAPRAWYETLSTYLLDNGFQRGKIDKNLFIKRVKGSSSTRENPQNVAFVSSNSTNSNCNSSTNEADNTAHRVSATHTQCNSTSGDNLSDAMICAFLASQPNSPQLAREDLEQIDPDDLEEMDLQWEMAMLTIRARRFIQRTGRKLDVNGQRVGFDRTKVECYNCHKYGHFARECRVPRNQENRGRENNRRTVTVETPTENALVAQDGLGGYDWSYQAEEEHPTNFALMAHTSSGSSSSSDSEVDSCSKLCVKAYATLNEQYDSLSLDYKSLLNAVESFVNSSEMLENQKNNKSKSDKGYHAVPPPFTWNFIPRKPD</sequence>
<dbReference type="Pfam" id="PF22936">
    <property type="entry name" value="Pol_BBD"/>
    <property type="match status" value="1"/>
</dbReference>
<proteinExistence type="predicted"/>
<feature type="region of interest" description="Disordered" evidence="5">
    <location>
        <begin position="409"/>
        <end position="434"/>
    </location>
</feature>
<dbReference type="Proteomes" id="UP001151760">
    <property type="component" value="Unassembled WGS sequence"/>
</dbReference>
<feature type="compositionally biased region" description="Polar residues" evidence="5">
    <location>
        <begin position="489"/>
        <end position="505"/>
    </location>
</feature>
<dbReference type="InterPro" id="IPR001878">
    <property type="entry name" value="Znf_CCHC"/>
</dbReference>
<keyword evidence="2" id="KW-0479">Metal-binding</keyword>
<evidence type="ECO:0000256" key="4">
    <source>
        <dbReference type="PROSITE-ProRule" id="PRU00047"/>
    </source>
</evidence>
<reference evidence="8" key="1">
    <citation type="journal article" date="2022" name="Int. J. Mol. Sci.">
        <title>Draft Genome of Tanacetum Coccineum: Genomic Comparison of Closely Related Tanacetum-Family Plants.</title>
        <authorList>
            <person name="Yamashiro T."/>
            <person name="Shiraishi A."/>
            <person name="Nakayama K."/>
            <person name="Satake H."/>
        </authorList>
    </citation>
    <scope>NUCLEOTIDE SEQUENCE</scope>
</reference>
<keyword evidence="1" id="KW-0645">Protease</keyword>
<keyword evidence="3" id="KW-0378">Hydrolase</keyword>
<dbReference type="InterPro" id="IPR054722">
    <property type="entry name" value="PolX-like_BBD"/>
</dbReference>
<dbReference type="Pfam" id="PF00098">
    <property type="entry name" value="zf-CCHC"/>
    <property type="match status" value="1"/>
</dbReference>
<evidence type="ECO:0000256" key="5">
    <source>
        <dbReference type="SAM" id="MobiDB-lite"/>
    </source>
</evidence>